<comment type="caution">
    <text evidence="7">The sequence shown here is derived from an EMBL/GenBank/DDBJ whole genome shotgun (WGS) entry which is preliminary data.</text>
</comment>
<dbReference type="EMBL" id="RDSR01000029">
    <property type="protein sequence ID" value="RNE56526.1"/>
    <property type="molecule type" value="Genomic_DNA"/>
</dbReference>
<evidence type="ECO:0000259" key="6">
    <source>
        <dbReference type="PROSITE" id="PS50850"/>
    </source>
</evidence>
<feature type="transmembrane region" description="Helical" evidence="5">
    <location>
        <begin position="110"/>
        <end position="131"/>
    </location>
</feature>
<keyword evidence="4 5" id="KW-0472">Membrane</keyword>
<feature type="transmembrane region" description="Helical" evidence="5">
    <location>
        <begin position="169"/>
        <end position="188"/>
    </location>
</feature>
<evidence type="ECO:0000256" key="2">
    <source>
        <dbReference type="ARBA" id="ARBA00022692"/>
    </source>
</evidence>
<proteinExistence type="predicted"/>
<dbReference type="AlphaFoldDB" id="A0A3M8KTR3"/>
<keyword evidence="8" id="KW-1185">Reference proteome</keyword>
<evidence type="ECO:0000313" key="8">
    <source>
        <dbReference type="Proteomes" id="UP000279859"/>
    </source>
</evidence>
<evidence type="ECO:0000256" key="5">
    <source>
        <dbReference type="SAM" id="Phobius"/>
    </source>
</evidence>
<sequence>MDVAELERTRAERKYGRKAIFSSALGYGLDGFDLLVLSFALPGIIATLHLTNTAAASLATITLIGAVIGGIVFGVLADRFGRVKMLSYSVIFFAVFTGLAALAQGYTDLAIYRFLAGIGIGGEFGIGMTLAAEAVPAKLRARATSWVGIGFQCGVLAAAFLSAPIISAFGWRGLFVVGAFPAIIALVLRKKLQESPKFLQRQAQTAENNLAPVSSVRSLRMLVADKETVGISIGMLVLNSVQNFGYYGIMIWLPSYLSTRFGFSLLGSATWTAVTVIGMMAGMVAFGYVADRLGRRKAFWIFQVGAALSVLVYSQLTDPTALLIGGFIMGAFADGMLGGYGTLMAEYYPTEARATAQNVLFNLGRAVGGFAPVVIAIIAASHGFGFALAVLPAIYVLAFFAMFLLPERKHIEL</sequence>
<dbReference type="GO" id="GO:0005886">
    <property type="term" value="C:plasma membrane"/>
    <property type="evidence" value="ECO:0007669"/>
    <property type="project" value="UniProtKB-SubCell"/>
</dbReference>
<evidence type="ECO:0000256" key="1">
    <source>
        <dbReference type="ARBA" id="ARBA00004651"/>
    </source>
</evidence>
<dbReference type="Proteomes" id="UP000279859">
    <property type="component" value="Unassembled WGS sequence"/>
</dbReference>
<dbReference type="GO" id="GO:0046943">
    <property type="term" value="F:carboxylic acid transmembrane transporter activity"/>
    <property type="evidence" value="ECO:0007669"/>
    <property type="project" value="TreeGrafter"/>
</dbReference>
<feature type="transmembrane region" description="Helical" evidence="5">
    <location>
        <begin position="54"/>
        <end position="76"/>
    </location>
</feature>
<accession>A0A3M8KTR3</accession>
<dbReference type="Pfam" id="PF07690">
    <property type="entry name" value="MFS_1"/>
    <property type="match status" value="1"/>
</dbReference>
<dbReference type="PANTHER" id="PTHR23508:SF10">
    <property type="entry name" value="CARBOXYLIC ACID TRANSPORTER PROTEIN HOMOLOG"/>
    <property type="match status" value="1"/>
</dbReference>
<feature type="transmembrane region" description="Helical" evidence="5">
    <location>
        <begin position="143"/>
        <end position="163"/>
    </location>
</feature>
<dbReference type="PROSITE" id="PS00217">
    <property type="entry name" value="SUGAR_TRANSPORT_2"/>
    <property type="match status" value="1"/>
</dbReference>
<dbReference type="InterPro" id="IPR020846">
    <property type="entry name" value="MFS_dom"/>
</dbReference>
<feature type="transmembrane region" description="Helical" evidence="5">
    <location>
        <begin position="386"/>
        <end position="405"/>
    </location>
</feature>
<dbReference type="InterPro" id="IPR036259">
    <property type="entry name" value="MFS_trans_sf"/>
</dbReference>
<feature type="transmembrane region" description="Helical" evidence="5">
    <location>
        <begin position="322"/>
        <end position="347"/>
    </location>
</feature>
<keyword evidence="2 5" id="KW-0812">Transmembrane</keyword>
<evidence type="ECO:0000256" key="3">
    <source>
        <dbReference type="ARBA" id="ARBA00022989"/>
    </source>
</evidence>
<feature type="transmembrane region" description="Helical" evidence="5">
    <location>
        <begin position="20"/>
        <end position="48"/>
    </location>
</feature>
<dbReference type="PANTHER" id="PTHR23508">
    <property type="entry name" value="CARBOXYLIC ACID TRANSPORTER PROTEIN HOMOLOG"/>
    <property type="match status" value="1"/>
</dbReference>
<dbReference type="SUPFAM" id="SSF103473">
    <property type="entry name" value="MFS general substrate transporter"/>
    <property type="match status" value="1"/>
</dbReference>
<feature type="transmembrane region" description="Helical" evidence="5">
    <location>
        <begin position="298"/>
        <end position="316"/>
    </location>
</feature>
<feature type="transmembrane region" description="Helical" evidence="5">
    <location>
        <begin position="359"/>
        <end position="380"/>
    </location>
</feature>
<feature type="transmembrane region" description="Helical" evidence="5">
    <location>
        <begin position="261"/>
        <end position="286"/>
    </location>
</feature>
<dbReference type="InterPro" id="IPR005829">
    <property type="entry name" value="Sugar_transporter_CS"/>
</dbReference>
<evidence type="ECO:0000313" key="7">
    <source>
        <dbReference type="EMBL" id="RNE56526.1"/>
    </source>
</evidence>
<gene>
    <name evidence="7" type="ORF">EEJ31_13465</name>
</gene>
<organism evidence="7 8">
    <name type="scientific">Cryobacterium tepidiphilum</name>
    <dbReference type="NCBI Taxonomy" id="2486026"/>
    <lineage>
        <taxon>Bacteria</taxon>
        <taxon>Bacillati</taxon>
        <taxon>Actinomycetota</taxon>
        <taxon>Actinomycetes</taxon>
        <taxon>Micrococcales</taxon>
        <taxon>Microbacteriaceae</taxon>
        <taxon>Cryobacterium</taxon>
    </lineage>
</organism>
<evidence type="ECO:0000256" key="4">
    <source>
        <dbReference type="ARBA" id="ARBA00023136"/>
    </source>
</evidence>
<name>A0A3M8KTR3_9MICO</name>
<feature type="transmembrane region" description="Helical" evidence="5">
    <location>
        <begin position="229"/>
        <end position="249"/>
    </location>
</feature>
<feature type="domain" description="Major facilitator superfamily (MFS) profile" evidence="6">
    <location>
        <begin position="19"/>
        <end position="410"/>
    </location>
</feature>
<dbReference type="Gene3D" id="1.20.1250.20">
    <property type="entry name" value="MFS general substrate transporter like domains"/>
    <property type="match status" value="2"/>
</dbReference>
<protein>
    <submittedName>
        <fullName evidence="7">MFS transporter</fullName>
    </submittedName>
</protein>
<feature type="transmembrane region" description="Helical" evidence="5">
    <location>
        <begin position="85"/>
        <end position="104"/>
    </location>
</feature>
<dbReference type="OrthoDB" id="9787026at2"/>
<comment type="subcellular location">
    <subcellularLocation>
        <location evidence="1">Cell membrane</location>
        <topology evidence="1">Multi-pass membrane protein</topology>
    </subcellularLocation>
</comment>
<dbReference type="PROSITE" id="PS50850">
    <property type="entry name" value="MFS"/>
    <property type="match status" value="1"/>
</dbReference>
<dbReference type="InterPro" id="IPR011701">
    <property type="entry name" value="MFS"/>
</dbReference>
<reference evidence="7 8" key="1">
    <citation type="submission" date="2018-11" db="EMBL/GenBank/DDBJ databases">
        <title>Cryobacterium sp. nov., isolated from rhizosphere soil of lettuce.</title>
        <authorList>
            <person name="Wang Y."/>
        </authorList>
    </citation>
    <scope>NUCLEOTIDE SEQUENCE [LARGE SCALE GENOMIC DNA]</scope>
    <source>
        <strain evidence="7 8">NEAU-85</strain>
    </source>
</reference>
<keyword evidence="3 5" id="KW-1133">Transmembrane helix</keyword>